<keyword evidence="3" id="KW-1185">Reference proteome</keyword>
<feature type="compositionally biased region" description="Basic residues" evidence="1">
    <location>
        <begin position="488"/>
        <end position="499"/>
    </location>
</feature>
<gene>
    <name evidence="2" type="ORF">MEUPH1_LOCUS5452</name>
</gene>
<feature type="region of interest" description="Disordered" evidence="1">
    <location>
        <begin position="488"/>
        <end position="507"/>
    </location>
</feature>
<name>A0AAV0W0K7_9HEMI</name>
<proteinExistence type="predicted"/>
<sequence>MDNDKKVKFVELTKMYTSNDVHNESFVKKTPKKKMYHGSSTELDTYTEEKTCEKDIEQNITDSYSRKNVSQKRKSEINTLADISLGNNCSMENENVLTKKPKKKKNHNKSLNLIHTNTNHDTEIFNRMYEEVNEQNINDPDYKKNVNQIIKSELNASSDITLEKKCSMDNDNVVTKKPKKKKKDKTSLNSIEINNYNDADHRTYEKDNKHIINDPESVENITKIKMSEINALTTKKLKKKKKHNKSLNTTLVEVNEQNTIDSYSRKNVSRKRKSEINALADISLGDSCGIDNENVPTKKPKKKKNHDESLNSIEFNTNHDTNIQIIERTYEVVNDQNINNFDFRENVNRTIKSELNTSSENKCSMDYDNVAIQKPKKKKNHDKCLNSIQLNNNNDAVNDSDSTKNISQKKMSEINVTPTKTPKKKKNLNLIEFNTNHDTESQIFERTYDEINDSYYGKNLNQITKPKLNTSSDILSENKLIMDSHNVTTKKPKKKKNHNKSLNSIELKKNNDASFRTNDKVNEHNINGFDSAENISLKRISELDTLEGISLENDFSNDNENVPTKIPKKKKNHNKSLNSIELNTNNDAQFRTFKKNNDHNINGFDSTENISLKRISELDTLAGISLGNDFSNDNENVPTKIPKKKKNHNKSLNSIELKKNNDASFRANEKVKEYNINGFDSAENISLKRISELDTLADISLGNDFSNDNENVPTKIPKKKKNHNKSLNSIELNTNNDAQFRTFEKNNDHNINGFDSTENISLKRISELDTLADISLGNDFSNDNENVPTKIPKKKKNHNKSLNSIELKKSNDASFRTNDKVNEHNINGFDSAENISLKRISELDTLAGISLGNDFSNDNENVPTKIPKKKKNHNKSLNSIELNTNNDAQFRTFEKNNDHNINGFDSTENISLKRISELDTLAGISLGNDFSNDNENVPTKIPKKKKNHNKSLNSIELKKNNDASFRANEKVKEHNINGFDSAENISLKRISELDTLADISLGNDFSNDNENVPTKIPKKKKNHNKSLNSIELNTNNDAQFRTFEKNNDHNINGFDSTENISLKRISELDTLADISLGNDFSNDNENVPTKIPKKKKNHNKSLNSIELNTNNDAHFKTFEKNNEPNLNDSDSYSTENISLKRMSEMNALPDISLGNDFNDENVPTKKPKKKRNPNKSLNLTHTNTKHGTEIFERMCEEVIESNMNNSDTKALATASLEINYSLDNEHLATKESEKRKKHDKIANNLNMPMISQNQSRLKTLLNSMELNNFEESSTNNTNLNLKHFNLIKYLTNGDPSLKNHPNFKLINEQLSNKINLTINKKCEIKASDILLLKAIGKIILKKIVEKIDSAQDMKDLVIKLPPECMKNKIHFIETTLSRLPNKSKMDIIKKHNPLIKLRVFNKDEDNMIREYWSKFQKEYNISNILPFLSNGLEMALSPTERLQFIRYISAGLPNRLLYSVFNRFNILFNEYQDKTCFSEEEDQLIIKVDQCDAIKNKFSVLSLILNRTRLQLYRRHEVLKNQHIKREKFMWDDQKRQELLTNILLETNTEHWTQLKNLTITKDILIKVAKNLGKNITYDKVRHQWNYLYTMLFCEEPILMSTFNLTVLKLLEQINPKHWSDLNWIEITNKLYPGAKSKVICKFFHDWIDNNVPADIKKNVRDTLHYLKKHQVDKLITRINKHGEREFPRYKVEDYDLLVKIND</sequence>
<dbReference type="EMBL" id="CARXXK010000001">
    <property type="protein sequence ID" value="CAI6348812.1"/>
    <property type="molecule type" value="Genomic_DNA"/>
</dbReference>
<evidence type="ECO:0000313" key="3">
    <source>
        <dbReference type="Proteomes" id="UP001160148"/>
    </source>
</evidence>
<evidence type="ECO:0000256" key="1">
    <source>
        <dbReference type="SAM" id="MobiDB-lite"/>
    </source>
</evidence>
<feature type="region of interest" description="Disordered" evidence="1">
    <location>
        <begin position="1150"/>
        <end position="1181"/>
    </location>
</feature>
<reference evidence="2 3" key="1">
    <citation type="submission" date="2023-01" db="EMBL/GenBank/DDBJ databases">
        <authorList>
            <person name="Whitehead M."/>
        </authorList>
    </citation>
    <scope>NUCLEOTIDE SEQUENCE [LARGE SCALE GENOMIC DNA]</scope>
</reference>
<dbReference type="Proteomes" id="UP001160148">
    <property type="component" value="Unassembled WGS sequence"/>
</dbReference>
<organism evidence="2 3">
    <name type="scientific">Macrosiphum euphorbiae</name>
    <name type="common">potato aphid</name>
    <dbReference type="NCBI Taxonomy" id="13131"/>
    <lineage>
        <taxon>Eukaryota</taxon>
        <taxon>Metazoa</taxon>
        <taxon>Ecdysozoa</taxon>
        <taxon>Arthropoda</taxon>
        <taxon>Hexapoda</taxon>
        <taxon>Insecta</taxon>
        <taxon>Pterygota</taxon>
        <taxon>Neoptera</taxon>
        <taxon>Paraneoptera</taxon>
        <taxon>Hemiptera</taxon>
        <taxon>Sternorrhyncha</taxon>
        <taxon>Aphidomorpha</taxon>
        <taxon>Aphidoidea</taxon>
        <taxon>Aphididae</taxon>
        <taxon>Macrosiphini</taxon>
        <taxon>Macrosiphum</taxon>
    </lineage>
</organism>
<protein>
    <submittedName>
        <fullName evidence="2">Uncharacterized protein</fullName>
    </submittedName>
</protein>
<evidence type="ECO:0000313" key="2">
    <source>
        <dbReference type="EMBL" id="CAI6348812.1"/>
    </source>
</evidence>
<accession>A0AAV0W0K7</accession>
<comment type="caution">
    <text evidence="2">The sequence shown here is derived from an EMBL/GenBank/DDBJ whole genome shotgun (WGS) entry which is preliminary data.</text>
</comment>